<accession>R4WUF1</accession>
<sequence length="43" mass="4528">MGSQLILSGSSALPRHGNAAPYDFPSLPMFASAFLALFAMNDL</sequence>
<protein>
    <submittedName>
        <fullName evidence="1">Uncharacterized protein</fullName>
    </submittedName>
</protein>
<dbReference type="Proteomes" id="UP000013966">
    <property type="component" value="Plasmid p2"/>
</dbReference>
<gene>
    <name evidence="1" type="ORF">BRPE64_ECDS00260</name>
</gene>
<name>R4WUF1_9BURK</name>
<geneLocation type="plasmid" evidence="1 2">
    <name>p2</name>
</geneLocation>
<reference evidence="1 2" key="1">
    <citation type="journal article" date="2013" name="Genome Announc.">
        <title>Complete Genome Sequence of Burkholderia sp. Strain RPE64, Bacterial Symbiont of the Bean Bug Riptortus pedestris.</title>
        <authorList>
            <person name="Shibata T.F."/>
            <person name="Maeda T."/>
            <person name="Nikoh N."/>
            <person name="Yamaguchi K."/>
            <person name="Oshima K."/>
            <person name="Hattori M."/>
            <person name="Nishiyama T."/>
            <person name="Hasebe M."/>
            <person name="Fukatsu T."/>
            <person name="Kikuchi Y."/>
            <person name="Shigenobu S."/>
        </authorList>
    </citation>
    <scope>NUCLEOTIDE SEQUENCE [LARGE SCALE GENOMIC DNA]</scope>
    <source>
        <plasmid evidence="1 2">p2</plasmid>
    </source>
</reference>
<proteinExistence type="predicted"/>
<reference evidence="1 2" key="2">
    <citation type="journal article" date="2018" name="Int. J. Syst. Evol. Microbiol.">
        <title>Burkholderia insecticola sp. nov., a gut symbiotic bacterium of the bean bug Riptortus pedestris.</title>
        <authorList>
            <person name="Takeshita K."/>
            <person name="Tamaki H."/>
            <person name="Ohbayashi T."/>
            <person name="Meng X.-Y."/>
            <person name="Sone T."/>
            <person name="Mitani Y."/>
            <person name="Peeters C."/>
            <person name="Kikuchi Y."/>
            <person name="Vandamme P."/>
        </authorList>
    </citation>
    <scope>NUCLEOTIDE SEQUENCE [LARGE SCALE GENOMIC DNA]</scope>
    <source>
        <strain evidence="1">RPE64</strain>
        <plasmid evidence="1 2">p2</plasmid>
    </source>
</reference>
<organism evidence="1 2">
    <name type="scientific">Caballeronia insecticola</name>
    <dbReference type="NCBI Taxonomy" id="758793"/>
    <lineage>
        <taxon>Bacteria</taxon>
        <taxon>Pseudomonadati</taxon>
        <taxon>Pseudomonadota</taxon>
        <taxon>Betaproteobacteria</taxon>
        <taxon>Burkholderiales</taxon>
        <taxon>Burkholderiaceae</taxon>
        <taxon>Caballeronia</taxon>
    </lineage>
</organism>
<evidence type="ECO:0000313" key="2">
    <source>
        <dbReference type="Proteomes" id="UP000013966"/>
    </source>
</evidence>
<dbReference type="AlphaFoldDB" id="R4WUF1"/>
<keyword evidence="2" id="KW-1185">Reference proteome</keyword>
<evidence type="ECO:0000313" key="1">
    <source>
        <dbReference type="EMBL" id="BAN28184.1"/>
    </source>
</evidence>
<dbReference type="HOGENOM" id="CLU_3230744_0_0_4"/>
<dbReference type="EMBL" id="AP013062">
    <property type="protein sequence ID" value="BAN28184.1"/>
    <property type="molecule type" value="Genomic_DNA"/>
</dbReference>
<keyword evidence="1" id="KW-0614">Plasmid</keyword>
<dbReference type="KEGG" id="buo:BRPE64_ECDS00260"/>